<organism evidence="2 3">
    <name type="scientific">Candidatus Methanoperedens nitratireducens</name>
    <dbReference type="NCBI Taxonomy" id="1392998"/>
    <lineage>
        <taxon>Archaea</taxon>
        <taxon>Methanobacteriati</taxon>
        <taxon>Methanobacteriota</taxon>
        <taxon>Stenosarchaea group</taxon>
        <taxon>Methanomicrobia</taxon>
        <taxon>Methanosarcinales</taxon>
        <taxon>ANME-2 cluster</taxon>
        <taxon>Candidatus Methanoperedentaceae</taxon>
        <taxon>Candidatus Methanoperedens</taxon>
    </lineage>
</organism>
<proteinExistence type="predicted"/>
<dbReference type="Gene3D" id="1.10.3910.10">
    <property type="entry name" value="SP0561-like"/>
    <property type="match status" value="1"/>
</dbReference>
<dbReference type="InterPro" id="IPR038062">
    <property type="entry name" value="ScdA-like_N_sf"/>
</dbReference>
<dbReference type="Pfam" id="PF08984">
    <property type="entry name" value="DUF1858"/>
    <property type="match status" value="1"/>
</dbReference>
<dbReference type="InterPro" id="IPR023883">
    <property type="entry name" value="CHP03980_redox-disulphide"/>
</dbReference>
<dbReference type="PANTHER" id="PTHR39341">
    <property type="entry name" value="BSL7085 PROTEIN"/>
    <property type="match status" value="1"/>
</dbReference>
<evidence type="ECO:0000259" key="1">
    <source>
        <dbReference type="Pfam" id="PF08984"/>
    </source>
</evidence>
<dbReference type="EMBL" id="LKCM01000172">
    <property type="protein sequence ID" value="KPQ43188.1"/>
    <property type="molecule type" value="Genomic_DNA"/>
</dbReference>
<reference evidence="2 3" key="1">
    <citation type="submission" date="2015-09" db="EMBL/GenBank/DDBJ databases">
        <title>A metagenomics-based metabolic model of nitrate-dependent anaerobic oxidation of methane by Methanoperedens-like archaea.</title>
        <authorList>
            <person name="Arshad A."/>
            <person name="Speth D.R."/>
            <person name="De Graaf R.M."/>
            <person name="Op Den Camp H.J."/>
            <person name="Jetten M.S."/>
            <person name="Welte C.U."/>
        </authorList>
    </citation>
    <scope>NUCLEOTIDE SEQUENCE [LARGE SCALE GENOMIC DNA]</scope>
</reference>
<sequence length="69" mass="7617">MTITKDVKIEEVVTQYPETMMVFMKHGLHCVGCHVSSFESIEDGAIAHGINVDALVADLNKVISSRKQN</sequence>
<accession>A0A0P7ZHK4</accession>
<evidence type="ECO:0000313" key="2">
    <source>
        <dbReference type="EMBL" id="KPQ43188.1"/>
    </source>
</evidence>
<name>A0A0P7ZHK4_9EURY</name>
<feature type="domain" description="DUF1858" evidence="1">
    <location>
        <begin position="3"/>
        <end position="56"/>
    </location>
</feature>
<dbReference type="AlphaFoldDB" id="A0A0P7ZHK4"/>
<dbReference type="InterPro" id="IPR015077">
    <property type="entry name" value="DUF1858"/>
</dbReference>
<gene>
    <name evidence="2" type="ORF">MPEBLZ_02244</name>
</gene>
<dbReference type="Proteomes" id="UP000050360">
    <property type="component" value="Unassembled WGS sequence"/>
</dbReference>
<protein>
    <recommendedName>
        <fullName evidence="1">DUF1858 domain-containing protein</fullName>
    </recommendedName>
</protein>
<evidence type="ECO:0000313" key="3">
    <source>
        <dbReference type="Proteomes" id="UP000050360"/>
    </source>
</evidence>
<dbReference type="NCBIfam" id="TIGR03980">
    <property type="entry name" value="prismane_assoc"/>
    <property type="match status" value="1"/>
</dbReference>
<dbReference type="SUPFAM" id="SSF140683">
    <property type="entry name" value="SP0561-like"/>
    <property type="match status" value="1"/>
</dbReference>
<comment type="caution">
    <text evidence="2">The sequence shown here is derived from an EMBL/GenBank/DDBJ whole genome shotgun (WGS) entry which is preliminary data.</text>
</comment>
<dbReference type="PANTHER" id="PTHR39341:SF1">
    <property type="entry name" value="DUF1858 DOMAIN-CONTAINING PROTEIN"/>
    <property type="match status" value="1"/>
</dbReference>